<evidence type="ECO:0000313" key="1">
    <source>
        <dbReference type="EMBL" id="KAK1844539.1"/>
    </source>
</evidence>
<evidence type="ECO:0000313" key="2">
    <source>
        <dbReference type="Proteomes" id="UP001243330"/>
    </source>
</evidence>
<dbReference type="Proteomes" id="UP001243330">
    <property type="component" value="Unassembled WGS sequence"/>
</dbReference>
<protein>
    <submittedName>
        <fullName evidence="1">Uncharacterized protein</fullName>
    </submittedName>
</protein>
<sequence length="154" mass="16774">MLASKMKCSQGRVALYSAQHGIRTVVSAADQTQRFEVIHFKPRLSDASHYCRLNAFVKLDLGQPESNGSPTSLRVGEKAKDKKGFVQACGTAVGSPEWVIRHERGETAACVAGLCGETSTERRVARYPNRVQASMGMKESSSLLQGTWMVRDAG</sequence>
<organism evidence="1 2">
    <name type="scientific">Colletotrichum chrysophilum</name>
    <dbReference type="NCBI Taxonomy" id="1836956"/>
    <lineage>
        <taxon>Eukaryota</taxon>
        <taxon>Fungi</taxon>
        <taxon>Dikarya</taxon>
        <taxon>Ascomycota</taxon>
        <taxon>Pezizomycotina</taxon>
        <taxon>Sordariomycetes</taxon>
        <taxon>Hypocreomycetidae</taxon>
        <taxon>Glomerellales</taxon>
        <taxon>Glomerellaceae</taxon>
        <taxon>Colletotrichum</taxon>
        <taxon>Colletotrichum gloeosporioides species complex</taxon>
    </lineage>
</organism>
<dbReference type="AlphaFoldDB" id="A0AAD9AB36"/>
<name>A0AAD9AB36_9PEZI</name>
<proteinExistence type="predicted"/>
<keyword evidence="2" id="KW-1185">Reference proteome</keyword>
<accession>A0AAD9AB36</accession>
<comment type="caution">
    <text evidence="1">The sequence shown here is derived from an EMBL/GenBank/DDBJ whole genome shotgun (WGS) entry which is preliminary data.</text>
</comment>
<dbReference type="EMBL" id="JAQOWY010000307">
    <property type="protein sequence ID" value="KAK1844539.1"/>
    <property type="molecule type" value="Genomic_DNA"/>
</dbReference>
<gene>
    <name evidence="1" type="ORF">CCHR01_12834</name>
</gene>
<reference evidence="1" key="1">
    <citation type="submission" date="2023-01" db="EMBL/GenBank/DDBJ databases">
        <title>Colletotrichum chrysophilum M932 genome sequence.</title>
        <authorList>
            <person name="Baroncelli R."/>
        </authorList>
    </citation>
    <scope>NUCLEOTIDE SEQUENCE</scope>
    <source>
        <strain evidence="1">M932</strain>
    </source>
</reference>